<feature type="region of interest" description="Disordered" evidence="1">
    <location>
        <begin position="1"/>
        <end position="24"/>
    </location>
</feature>
<proteinExistence type="predicted"/>
<organism evidence="2 3">
    <name type="scientific">Zunongwangia profunda</name>
    <dbReference type="NCBI Taxonomy" id="398743"/>
    <lineage>
        <taxon>Bacteria</taxon>
        <taxon>Pseudomonadati</taxon>
        <taxon>Bacteroidota</taxon>
        <taxon>Flavobacteriia</taxon>
        <taxon>Flavobacteriales</taxon>
        <taxon>Flavobacteriaceae</taxon>
        <taxon>Zunongwangia</taxon>
    </lineage>
</organism>
<dbReference type="AlphaFoldDB" id="A0A3D5J1B2"/>
<comment type="caution">
    <text evidence="2">The sequence shown here is derived from an EMBL/GenBank/DDBJ whole genome shotgun (WGS) entry which is preliminary data.</text>
</comment>
<evidence type="ECO:0000313" key="2">
    <source>
        <dbReference type="EMBL" id="HCV81100.1"/>
    </source>
</evidence>
<name>A0A3D5J1B2_9FLAO</name>
<reference evidence="2 3" key="1">
    <citation type="journal article" date="2018" name="Nat. Biotechnol.">
        <title>A standardized bacterial taxonomy based on genome phylogeny substantially revises the tree of life.</title>
        <authorList>
            <person name="Parks D.H."/>
            <person name="Chuvochina M."/>
            <person name="Waite D.W."/>
            <person name="Rinke C."/>
            <person name="Skarshewski A."/>
            <person name="Chaumeil P.A."/>
            <person name="Hugenholtz P."/>
        </authorList>
    </citation>
    <scope>NUCLEOTIDE SEQUENCE [LARGE SCALE GENOMIC DNA]</scope>
    <source>
        <strain evidence="2">UBA9359</strain>
    </source>
</reference>
<evidence type="ECO:0000313" key="3">
    <source>
        <dbReference type="Proteomes" id="UP000264330"/>
    </source>
</evidence>
<evidence type="ECO:0008006" key="4">
    <source>
        <dbReference type="Google" id="ProtNLM"/>
    </source>
</evidence>
<evidence type="ECO:0000256" key="1">
    <source>
        <dbReference type="SAM" id="MobiDB-lite"/>
    </source>
</evidence>
<dbReference type="Gene3D" id="2.60.40.10">
    <property type="entry name" value="Immunoglobulins"/>
    <property type="match status" value="2"/>
</dbReference>
<gene>
    <name evidence="2" type="ORF">DGQ38_08635</name>
</gene>
<feature type="compositionally biased region" description="Polar residues" evidence="1">
    <location>
        <begin position="1"/>
        <end position="23"/>
    </location>
</feature>
<dbReference type="InterPro" id="IPR036116">
    <property type="entry name" value="FN3_sf"/>
</dbReference>
<dbReference type="InterPro" id="IPR013783">
    <property type="entry name" value="Ig-like_fold"/>
</dbReference>
<dbReference type="Proteomes" id="UP000264330">
    <property type="component" value="Unassembled WGS sequence"/>
</dbReference>
<dbReference type="SUPFAM" id="SSF49265">
    <property type="entry name" value="Fibronectin type III"/>
    <property type="match status" value="1"/>
</dbReference>
<dbReference type="EMBL" id="DPMF01000205">
    <property type="protein sequence ID" value="HCV81100.1"/>
    <property type="molecule type" value="Genomic_DNA"/>
</dbReference>
<accession>A0A3D5J1B2</accession>
<protein>
    <recommendedName>
        <fullName evidence="4">Fibronectin type-III domain-containing protein</fullName>
    </recommendedName>
</protein>
<sequence>MFSCSPENSSNEDPNIPSNQAPTAPQLIYPDDNSLCINQDIEFSWNEVNDPDGDKVKYIIEISNNRSFSDIFKTESTTSLSININFPKGQAYYWRLYSMDIMDNKSTYSNAYAFYVEGEAANNHIPFKAKLIAPGNNSNAISGTTILLNWESSDIDDDTLTYDIYFGTDGNLNLIKKDLEQNNLEVDIETNKKYYWIVNCSDGKSTSLGDRWTFSTK</sequence>